<dbReference type="PANTHER" id="PTHR24361">
    <property type="entry name" value="MITOGEN-ACTIVATED KINASE KINASE KINASE"/>
    <property type="match status" value="1"/>
</dbReference>
<dbReference type="PROSITE" id="PS00107">
    <property type="entry name" value="PROTEIN_KINASE_ATP"/>
    <property type="match status" value="1"/>
</dbReference>
<dbReference type="InterPro" id="IPR011009">
    <property type="entry name" value="Kinase-like_dom_sf"/>
</dbReference>
<dbReference type="InterPro" id="IPR000719">
    <property type="entry name" value="Prot_kinase_dom"/>
</dbReference>
<dbReference type="GO" id="GO:0005524">
    <property type="term" value="F:ATP binding"/>
    <property type="evidence" value="ECO:0007669"/>
    <property type="project" value="UniProtKB-UniRule"/>
</dbReference>
<keyword evidence="1" id="KW-0067">ATP-binding</keyword>
<evidence type="ECO:0000256" key="1">
    <source>
        <dbReference type="PROSITE-ProRule" id="PRU10141"/>
    </source>
</evidence>
<sequence length="1037" mass="111144">MDQNKIWESFGIKTDKQNPRALAVNTILAGKYLVGPVLGEGGFGITYAGYDLNMETRIAIKEYFPVELVTRDTTRRSAGDSGAVSGSGASVNGISASDKLASTSGPSASGVSSSGGGSDCVISLSGEKSKTYQQGLKKYVDEARNVSQFANIPGIVSVKDFFYENNTAYIVMEYIEGISLKEYLKQKGGKLSEKESLAILRPVLEALEKVHAAGIVHRDISPDNIMLTFTEEGKAGAGQSGISAVYGNISAVKLIDFGAARMTTKNDQKSLTIILKHGYAPEEQYRSHGEQGPWTDVYALCAVLYRMLTGKVPEPAMDRLFSDGLKRPEELGVKVTSTVSEAIMRGLAVKKEDRIQSVLELMDALYAGKKLKRRGKLSRPMLIATLAAAAGALTIILAELGITGTIRTEHDTNEMVETGAMEDVAEEQTDGQRVQNDLGIDENKESMAAEDTLLLEEETEDGDWEVLVTRTPQTSCAGGDGHAVFLKEDGTVTSCGSNAFGQRNLSEWNKIAAVAAGEKFTAGLRENGTMVVAGELNGKSDVERWENVTAISGSDEHLLGLTADGKILANATYGGVETGEDTDFTEWENIRAISAAGGVMAALTEDGRVLTVGLSGWEPAEISGWEDVTTLACNQNIVYGLTETGTVKYAHMWSNQPYDGELKGIEQLQDMVQICTDNSGIYGVTSDGKPCVAGADWRIERAEKVFSGWDQLFCMARLSSSTDDMAGLKKDGTLVKGIENYGDREPEDMTGLTRAAILSGLGNYGVTLVGMTEDNSIFTYGNCLGTARDLSQAEQVIQVVQLKYYSKPDEAYFYGVAWLDGDGTLYITKEYIQPLVPVLEGGRQIAAVGYGLRYGICVLMEDGTVSIISAGEETLPEGIRDADGWSGITQIAGCAGRNDTGIVLGLKEDGTVISAVSPEYAGVLEGDWTQIDSLYSGDYAIGAIRKDGTAQFLEDSPEYNFGQYNTNGWTDLTQLALGQFHTAGLRSDGTVYATGRNDNGQCDVEDWTDIVWIAAGDTCTVGVRADGTLAVAGEVGW</sequence>
<evidence type="ECO:0000313" key="4">
    <source>
        <dbReference type="Proteomes" id="UP000823851"/>
    </source>
</evidence>
<dbReference type="GO" id="GO:0004674">
    <property type="term" value="F:protein serine/threonine kinase activity"/>
    <property type="evidence" value="ECO:0007669"/>
    <property type="project" value="TreeGrafter"/>
</dbReference>
<proteinExistence type="predicted"/>
<gene>
    <name evidence="3" type="ORF">H9912_09640</name>
</gene>
<dbReference type="SUPFAM" id="SSF56112">
    <property type="entry name" value="Protein kinase-like (PK-like)"/>
    <property type="match status" value="1"/>
</dbReference>
<dbReference type="PROSITE" id="PS50011">
    <property type="entry name" value="PROTEIN_KINASE_DOM"/>
    <property type="match status" value="1"/>
</dbReference>
<dbReference type="Gene3D" id="3.30.200.20">
    <property type="entry name" value="Phosphorylase Kinase, domain 1"/>
    <property type="match status" value="1"/>
</dbReference>
<dbReference type="InterPro" id="IPR009091">
    <property type="entry name" value="RCC1/BLIP-II"/>
</dbReference>
<evidence type="ECO:0000313" key="3">
    <source>
        <dbReference type="EMBL" id="HJD32189.1"/>
    </source>
</evidence>
<dbReference type="InterPro" id="IPR008266">
    <property type="entry name" value="Tyr_kinase_AS"/>
</dbReference>
<protein>
    <submittedName>
        <fullName evidence="3">Protein kinase</fullName>
    </submittedName>
</protein>
<dbReference type="CDD" id="cd14014">
    <property type="entry name" value="STKc_PknB_like"/>
    <property type="match status" value="1"/>
</dbReference>
<feature type="binding site" evidence="1">
    <location>
        <position position="61"/>
    </location>
    <ligand>
        <name>ATP</name>
        <dbReference type="ChEBI" id="CHEBI:30616"/>
    </ligand>
</feature>
<dbReference type="GO" id="GO:0005737">
    <property type="term" value="C:cytoplasm"/>
    <property type="evidence" value="ECO:0007669"/>
    <property type="project" value="TreeGrafter"/>
</dbReference>
<keyword evidence="3" id="KW-0418">Kinase</keyword>
<dbReference type="PROSITE" id="PS00109">
    <property type="entry name" value="PROTEIN_KINASE_TYR"/>
    <property type="match status" value="1"/>
</dbReference>
<accession>A0A9D2U0V4</accession>
<keyword evidence="3" id="KW-0808">Transferase</keyword>
<keyword evidence="1" id="KW-0547">Nucleotide-binding</keyword>
<reference evidence="3" key="2">
    <citation type="submission" date="2021-04" db="EMBL/GenBank/DDBJ databases">
        <authorList>
            <person name="Gilroy R."/>
        </authorList>
    </citation>
    <scope>NUCLEOTIDE SEQUENCE</scope>
    <source>
        <strain evidence="3">ChiHjej8B7-25341</strain>
    </source>
</reference>
<dbReference type="Gene3D" id="2.130.10.30">
    <property type="entry name" value="Regulator of chromosome condensation 1/beta-lactamase-inhibitor protein II"/>
    <property type="match status" value="2"/>
</dbReference>
<organism evidence="3 4">
    <name type="scientific">Candidatus Eisenbergiella stercorigallinarum</name>
    <dbReference type="NCBI Taxonomy" id="2838557"/>
    <lineage>
        <taxon>Bacteria</taxon>
        <taxon>Bacillati</taxon>
        <taxon>Bacillota</taxon>
        <taxon>Clostridia</taxon>
        <taxon>Lachnospirales</taxon>
        <taxon>Lachnospiraceae</taxon>
        <taxon>Eisenbergiella</taxon>
    </lineage>
</organism>
<reference evidence="3" key="1">
    <citation type="journal article" date="2021" name="PeerJ">
        <title>Extensive microbial diversity within the chicken gut microbiome revealed by metagenomics and culture.</title>
        <authorList>
            <person name="Gilroy R."/>
            <person name="Ravi A."/>
            <person name="Getino M."/>
            <person name="Pursley I."/>
            <person name="Horton D.L."/>
            <person name="Alikhan N.F."/>
            <person name="Baker D."/>
            <person name="Gharbi K."/>
            <person name="Hall N."/>
            <person name="Watson M."/>
            <person name="Adriaenssens E.M."/>
            <person name="Foster-Nyarko E."/>
            <person name="Jarju S."/>
            <person name="Secka A."/>
            <person name="Antonio M."/>
            <person name="Oren A."/>
            <person name="Chaudhuri R.R."/>
            <person name="La Ragione R."/>
            <person name="Hildebrand F."/>
            <person name="Pallen M.J."/>
        </authorList>
    </citation>
    <scope>NUCLEOTIDE SEQUENCE</scope>
    <source>
        <strain evidence="3">ChiHjej8B7-25341</strain>
    </source>
</reference>
<dbReference type="InterPro" id="IPR017441">
    <property type="entry name" value="Protein_kinase_ATP_BS"/>
</dbReference>
<comment type="caution">
    <text evidence="3">The sequence shown here is derived from an EMBL/GenBank/DDBJ whole genome shotgun (WGS) entry which is preliminary data.</text>
</comment>
<name>A0A9D2U0V4_9FIRM</name>
<feature type="domain" description="Protein kinase" evidence="2">
    <location>
        <begin position="32"/>
        <end position="366"/>
    </location>
</feature>
<dbReference type="AlphaFoldDB" id="A0A9D2U0V4"/>
<dbReference type="EMBL" id="DWUW01000273">
    <property type="protein sequence ID" value="HJD32189.1"/>
    <property type="molecule type" value="Genomic_DNA"/>
</dbReference>
<dbReference type="InterPro" id="IPR053235">
    <property type="entry name" value="Ser_Thr_kinase"/>
</dbReference>
<dbReference type="Pfam" id="PF00069">
    <property type="entry name" value="Pkinase"/>
    <property type="match status" value="1"/>
</dbReference>
<dbReference type="Gene3D" id="1.10.510.10">
    <property type="entry name" value="Transferase(Phosphotransferase) domain 1"/>
    <property type="match status" value="1"/>
</dbReference>
<dbReference type="Pfam" id="PF13540">
    <property type="entry name" value="RCC1_2"/>
    <property type="match status" value="2"/>
</dbReference>
<dbReference type="Proteomes" id="UP000823851">
    <property type="component" value="Unassembled WGS sequence"/>
</dbReference>
<dbReference type="SUPFAM" id="SSF50985">
    <property type="entry name" value="RCC1/BLIP-II"/>
    <property type="match status" value="2"/>
</dbReference>
<evidence type="ECO:0000259" key="2">
    <source>
        <dbReference type="PROSITE" id="PS50011"/>
    </source>
</evidence>